<feature type="transmembrane region" description="Helical" evidence="1">
    <location>
        <begin position="38"/>
        <end position="59"/>
    </location>
</feature>
<keyword evidence="1" id="KW-1133">Transmembrane helix</keyword>
<sequence>MSLAPRTMSSIAQQEDQSMSQDFLTRQCREFSRDPDPLIFRLIVFLYLLFTLFVPGAGYRL</sequence>
<proteinExistence type="predicted"/>
<keyword evidence="1" id="KW-0812">Transmembrane</keyword>
<accession>A0A1J5SFF7</accession>
<name>A0A1J5SFF7_9ZZZZ</name>
<gene>
    <name evidence="2" type="ORF">GALL_106530</name>
</gene>
<evidence type="ECO:0000256" key="1">
    <source>
        <dbReference type="SAM" id="Phobius"/>
    </source>
</evidence>
<protein>
    <submittedName>
        <fullName evidence="2">Uncharacterized protein</fullName>
    </submittedName>
</protein>
<dbReference type="EMBL" id="MLJW01000039">
    <property type="protein sequence ID" value="OIR07066.1"/>
    <property type="molecule type" value="Genomic_DNA"/>
</dbReference>
<comment type="caution">
    <text evidence="2">The sequence shown here is derived from an EMBL/GenBank/DDBJ whole genome shotgun (WGS) entry which is preliminary data.</text>
</comment>
<reference evidence="2" key="1">
    <citation type="submission" date="2016-10" db="EMBL/GenBank/DDBJ databases">
        <title>Sequence of Gallionella enrichment culture.</title>
        <authorList>
            <person name="Poehlein A."/>
            <person name="Muehling M."/>
            <person name="Daniel R."/>
        </authorList>
    </citation>
    <scope>NUCLEOTIDE SEQUENCE</scope>
</reference>
<dbReference type="AlphaFoldDB" id="A0A1J5SFF7"/>
<evidence type="ECO:0000313" key="2">
    <source>
        <dbReference type="EMBL" id="OIR07066.1"/>
    </source>
</evidence>
<keyword evidence="1" id="KW-0472">Membrane</keyword>
<organism evidence="2">
    <name type="scientific">mine drainage metagenome</name>
    <dbReference type="NCBI Taxonomy" id="410659"/>
    <lineage>
        <taxon>unclassified sequences</taxon>
        <taxon>metagenomes</taxon>
        <taxon>ecological metagenomes</taxon>
    </lineage>
</organism>